<organism evidence="8">
    <name type="scientific">mine drainage metagenome</name>
    <dbReference type="NCBI Taxonomy" id="410659"/>
    <lineage>
        <taxon>unclassified sequences</taxon>
        <taxon>metagenomes</taxon>
        <taxon>ecological metagenomes</taxon>
    </lineage>
</organism>
<keyword evidence="8" id="KW-0808">Transferase</keyword>
<dbReference type="PROSITE" id="PS01050">
    <property type="entry name" value="YJEF_C_2"/>
    <property type="match status" value="1"/>
</dbReference>
<feature type="domain" description="YjeF C-terminal" evidence="7">
    <location>
        <begin position="1"/>
        <end position="131"/>
    </location>
</feature>
<keyword evidence="3" id="KW-0521">NADP</keyword>
<comment type="caution">
    <text evidence="8">The sequence shown here is derived from an EMBL/GenBank/DDBJ whole genome shotgun (WGS) entry which is preliminary data.</text>
</comment>
<keyword evidence="4" id="KW-0520">NAD</keyword>
<keyword evidence="8" id="KW-0418">Kinase</keyword>
<keyword evidence="1" id="KW-0547">Nucleotide-binding</keyword>
<feature type="non-terminal residue" evidence="8">
    <location>
        <position position="1"/>
    </location>
</feature>
<dbReference type="GO" id="GO:0052855">
    <property type="term" value="F:ADP-dependent NAD(P)H-hydrate dehydratase activity"/>
    <property type="evidence" value="ECO:0007669"/>
    <property type="project" value="TreeGrafter"/>
</dbReference>
<keyword evidence="5" id="KW-0456">Lyase</keyword>
<evidence type="ECO:0000256" key="5">
    <source>
        <dbReference type="ARBA" id="ARBA00023239"/>
    </source>
</evidence>
<evidence type="ECO:0000256" key="4">
    <source>
        <dbReference type="ARBA" id="ARBA00023027"/>
    </source>
</evidence>
<dbReference type="InterPro" id="IPR029056">
    <property type="entry name" value="Ribokinase-like"/>
</dbReference>
<evidence type="ECO:0000256" key="1">
    <source>
        <dbReference type="ARBA" id="ARBA00022741"/>
    </source>
</evidence>
<protein>
    <submittedName>
        <fullName evidence="8">Sugar kinase</fullName>
    </submittedName>
</protein>
<dbReference type="Pfam" id="PF01256">
    <property type="entry name" value="Carb_kinase"/>
    <property type="match status" value="1"/>
</dbReference>
<proteinExistence type="predicted"/>
<dbReference type="GO" id="GO:0016301">
    <property type="term" value="F:kinase activity"/>
    <property type="evidence" value="ECO:0007669"/>
    <property type="project" value="UniProtKB-KW"/>
</dbReference>
<dbReference type="GO" id="GO:0052856">
    <property type="term" value="F:NAD(P)HX epimerase activity"/>
    <property type="evidence" value="ECO:0007669"/>
    <property type="project" value="TreeGrafter"/>
</dbReference>
<evidence type="ECO:0000313" key="8">
    <source>
        <dbReference type="EMBL" id="EQD41690.1"/>
    </source>
</evidence>
<name>T1AI91_9ZZZZ</name>
<dbReference type="GO" id="GO:0110051">
    <property type="term" value="P:metabolite repair"/>
    <property type="evidence" value="ECO:0007669"/>
    <property type="project" value="TreeGrafter"/>
</dbReference>
<dbReference type="EMBL" id="AUZY01009553">
    <property type="protein sequence ID" value="EQD41690.1"/>
    <property type="molecule type" value="Genomic_DNA"/>
</dbReference>
<accession>T1AI91</accession>
<sequence>RAGTAVAAPVSAGTPAATKDSPPDRWALAEILSRATGCVVVLKGHRTAIADGGRGAINQTGNPAMATAGMGDVLTGVIAALIGQGLAPAEAAVLGVHIHGLAGDMAAQAIGPAGLLSTDVANLLPKALATRIANS</sequence>
<evidence type="ECO:0000256" key="6">
    <source>
        <dbReference type="SAM" id="MobiDB-lite"/>
    </source>
</evidence>
<dbReference type="PROSITE" id="PS51383">
    <property type="entry name" value="YJEF_C_3"/>
    <property type="match status" value="1"/>
</dbReference>
<dbReference type="CDD" id="cd01171">
    <property type="entry name" value="YXKO-related"/>
    <property type="match status" value="1"/>
</dbReference>
<dbReference type="Gene3D" id="3.40.1190.20">
    <property type="match status" value="1"/>
</dbReference>
<dbReference type="InterPro" id="IPR000631">
    <property type="entry name" value="CARKD"/>
</dbReference>
<evidence type="ECO:0000259" key="7">
    <source>
        <dbReference type="PROSITE" id="PS51383"/>
    </source>
</evidence>
<gene>
    <name evidence="8" type="ORF">B1B_14422</name>
</gene>
<dbReference type="SUPFAM" id="SSF53613">
    <property type="entry name" value="Ribokinase-like"/>
    <property type="match status" value="1"/>
</dbReference>
<dbReference type="AlphaFoldDB" id="T1AI91"/>
<reference evidence="8" key="2">
    <citation type="journal article" date="2014" name="ISME J.">
        <title>Microbial stratification in low pH oxic and suboxic macroscopic growths along an acid mine drainage.</title>
        <authorList>
            <person name="Mendez-Garcia C."/>
            <person name="Mesa V."/>
            <person name="Sprenger R.R."/>
            <person name="Richter M."/>
            <person name="Diez M.S."/>
            <person name="Solano J."/>
            <person name="Bargiela R."/>
            <person name="Golyshina O.V."/>
            <person name="Manteca A."/>
            <person name="Ramos J.L."/>
            <person name="Gallego J.R."/>
            <person name="Llorente I."/>
            <person name="Martins Dos Santos V.A."/>
            <person name="Jensen O.N."/>
            <person name="Pelaez A.I."/>
            <person name="Sanchez J."/>
            <person name="Ferrer M."/>
        </authorList>
    </citation>
    <scope>NUCLEOTIDE SEQUENCE</scope>
</reference>
<keyword evidence="2" id="KW-0067">ATP-binding</keyword>
<dbReference type="PANTHER" id="PTHR12592:SF0">
    <property type="entry name" value="ATP-DEPENDENT (S)-NAD(P)H-HYDRATE DEHYDRATASE"/>
    <property type="match status" value="1"/>
</dbReference>
<dbReference type="GO" id="GO:0005524">
    <property type="term" value="F:ATP binding"/>
    <property type="evidence" value="ECO:0007669"/>
    <property type="project" value="UniProtKB-KW"/>
</dbReference>
<dbReference type="InterPro" id="IPR017953">
    <property type="entry name" value="Carbohydrate_kinase_pred_CS"/>
</dbReference>
<reference evidence="8" key="1">
    <citation type="submission" date="2013-08" db="EMBL/GenBank/DDBJ databases">
        <authorList>
            <person name="Mendez C."/>
            <person name="Richter M."/>
            <person name="Ferrer M."/>
            <person name="Sanchez J."/>
        </authorList>
    </citation>
    <scope>NUCLEOTIDE SEQUENCE</scope>
</reference>
<feature type="region of interest" description="Disordered" evidence="6">
    <location>
        <begin position="1"/>
        <end position="22"/>
    </location>
</feature>
<dbReference type="PANTHER" id="PTHR12592">
    <property type="entry name" value="ATP-DEPENDENT (S)-NAD(P)H-HYDRATE DEHYDRATASE FAMILY MEMBER"/>
    <property type="match status" value="1"/>
</dbReference>
<evidence type="ECO:0000256" key="3">
    <source>
        <dbReference type="ARBA" id="ARBA00022857"/>
    </source>
</evidence>
<evidence type="ECO:0000256" key="2">
    <source>
        <dbReference type="ARBA" id="ARBA00022840"/>
    </source>
</evidence>